<protein>
    <submittedName>
        <fullName evidence="1">Basic tail secreted protein</fullName>
    </submittedName>
</protein>
<proteinExistence type="predicted"/>
<accession>A0A131YRC6</accession>
<dbReference type="EMBL" id="GEDV01006744">
    <property type="protein sequence ID" value="JAP81813.1"/>
    <property type="molecule type" value="Transcribed_RNA"/>
</dbReference>
<organism evidence="1">
    <name type="scientific">Rhipicephalus appendiculatus</name>
    <name type="common">Brown ear tick</name>
    <dbReference type="NCBI Taxonomy" id="34631"/>
    <lineage>
        <taxon>Eukaryota</taxon>
        <taxon>Metazoa</taxon>
        <taxon>Ecdysozoa</taxon>
        <taxon>Arthropoda</taxon>
        <taxon>Chelicerata</taxon>
        <taxon>Arachnida</taxon>
        <taxon>Acari</taxon>
        <taxon>Parasitiformes</taxon>
        <taxon>Ixodida</taxon>
        <taxon>Ixodoidea</taxon>
        <taxon>Ixodidae</taxon>
        <taxon>Rhipicephalinae</taxon>
        <taxon>Rhipicephalus</taxon>
        <taxon>Rhipicephalus</taxon>
    </lineage>
</organism>
<evidence type="ECO:0000313" key="1">
    <source>
        <dbReference type="EMBL" id="JAP81813.1"/>
    </source>
</evidence>
<name>A0A131YRC6_RHIAP</name>
<sequence>MFSCAVFIVVAIEVTRTSFGIHPLNNAASNAPIVPNPPPKHLCYYLNFHPSYGAWYVRYHDGTPCWYTWLPWATGVCKNGQCTLLKGAL</sequence>
<reference evidence="1" key="1">
    <citation type="journal article" date="2016" name="Ticks Tick Borne Dis.">
        <title>De novo assembly and annotation of the salivary gland transcriptome of Rhipicephalus appendiculatus male and female ticks during blood feeding.</title>
        <authorList>
            <person name="de Castro M.H."/>
            <person name="de Klerk D."/>
            <person name="Pienaar R."/>
            <person name="Latif A.A."/>
            <person name="Rees D.J."/>
            <person name="Mans B.J."/>
        </authorList>
    </citation>
    <scope>NUCLEOTIDE SEQUENCE</scope>
    <source>
        <tissue evidence="1">Salivary glands</tissue>
    </source>
</reference>
<dbReference type="AlphaFoldDB" id="A0A131YRC6"/>